<dbReference type="PANTHER" id="PTHR36204">
    <property type="entry name" value="N-ACETYLMANNOSAMINE-6-PHOSPHATE 2-EPIMERASE-RELATED"/>
    <property type="match status" value="1"/>
</dbReference>
<evidence type="ECO:0000256" key="1">
    <source>
        <dbReference type="ARBA" id="ARBA00000056"/>
    </source>
</evidence>
<dbReference type="GO" id="GO:0005975">
    <property type="term" value="P:carbohydrate metabolic process"/>
    <property type="evidence" value="ECO:0007669"/>
    <property type="project" value="UniProtKB-UniRule"/>
</dbReference>
<dbReference type="PANTHER" id="PTHR36204:SF1">
    <property type="entry name" value="N-ACETYLMANNOSAMINE-6-PHOSPHATE 2-EPIMERASE-RELATED"/>
    <property type="match status" value="1"/>
</dbReference>
<dbReference type="CDD" id="cd04729">
    <property type="entry name" value="NanE"/>
    <property type="match status" value="1"/>
</dbReference>
<protein>
    <recommendedName>
        <fullName evidence="6">Putative N-acetylmannosamine-6-phosphate 2-epimerase</fullName>
        <ecNumber evidence="6">5.1.3.9</ecNumber>
    </recommendedName>
    <alternativeName>
        <fullName evidence="6">ManNAc-6-P epimerase</fullName>
    </alternativeName>
</protein>
<proteinExistence type="inferred from homology"/>
<comment type="pathway">
    <text evidence="3 6">Amino-sugar metabolism; N-acetylneuraminate degradation; D-fructose 6-phosphate from N-acetylneuraminate: step 3/5.</text>
</comment>
<evidence type="ECO:0000256" key="4">
    <source>
        <dbReference type="ARBA" id="ARBA00023235"/>
    </source>
</evidence>
<dbReference type="GO" id="GO:0019262">
    <property type="term" value="P:N-acetylneuraminate catabolic process"/>
    <property type="evidence" value="ECO:0007669"/>
    <property type="project" value="UniProtKB-UniRule"/>
</dbReference>
<accession>A0A7V5H455</accession>
<dbReference type="GO" id="GO:0006053">
    <property type="term" value="P:N-acetylmannosamine catabolic process"/>
    <property type="evidence" value="ECO:0007669"/>
    <property type="project" value="TreeGrafter"/>
</dbReference>
<keyword evidence="4 6" id="KW-0413">Isomerase</keyword>
<dbReference type="EMBL" id="DRTD01000527">
    <property type="protein sequence ID" value="HHE55534.1"/>
    <property type="molecule type" value="Genomic_DNA"/>
</dbReference>
<dbReference type="GO" id="GO:0005829">
    <property type="term" value="C:cytosol"/>
    <property type="evidence" value="ECO:0007669"/>
    <property type="project" value="TreeGrafter"/>
</dbReference>
<dbReference type="GO" id="GO:0047465">
    <property type="term" value="F:N-acylglucosamine-6-phosphate 2-epimerase activity"/>
    <property type="evidence" value="ECO:0007669"/>
    <property type="project" value="UniProtKB-EC"/>
</dbReference>
<organism evidence="7">
    <name type="scientific">Caldithrix abyssi</name>
    <dbReference type="NCBI Taxonomy" id="187145"/>
    <lineage>
        <taxon>Bacteria</taxon>
        <taxon>Pseudomonadati</taxon>
        <taxon>Calditrichota</taxon>
        <taxon>Calditrichia</taxon>
        <taxon>Calditrichales</taxon>
        <taxon>Calditrichaceae</taxon>
        <taxon>Caldithrix</taxon>
    </lineage>
</organism>
<name>A0A7V5H455_CALAY</name>
<dbReference type="HAMAP" id="MF_01235">
    <property type="entry name" value="ManNAc6P_epimer"/>
    <property type="match status" value="1"/>
</dbReference>
<comment type="caution">
    <text evidence="7">The sequence shown here is derived from an EMBL/GenBank/DDBJ whole genome shotgun (WGS) entry which is preliminary data.</text>
</comment>
<evidence type="ECO:0000256" key="2">
    <source>
        <dbReference type="ARBA" id="ARBA00002147"/>
    </source>
</evidence>
<dbReference type="Proteomes" id="UP000886111">
    <property type="component" value="Unassembled WGS sequence"/>
</dbReference>
<keyword evidence="5 6" id="KW-0119">Carbohydrate metabolism</keyword>
<dbReference type="SUPFAM" id="SSF51366">
    <property type="entry name" value="Ribulose-phoshate binding barrel"/>
    <property type="match status" value="1"/>
</dbReference>
<evidence type="ECO:0000256" key="3">
    <source>
        <dbReference type="ARBA" id="ARBA00005081"/>
    </source>
</evidence>
<dbReference type="InterPro" id="IPR007260">
    <property type="entry name" value="NanE"/>
</dbReference>
<gene>
    <name evidence="6" type="primary">nanE</name>
    <name evidence="7" type="ORF">ENL21_07110</name>
</gene>
<dbReference type="InterPro" id="IPR011060">
    <property type="entry name" value="RibuloseP-bd_barrel"/>
</dbReference>
<evidence type="ECO:0000256" key="5">
    <source>
        <dbReference type="ARBA" id="ARBA00023277"/>
    </source>
</evidence>
<dbReference type="InterPro" id="IPR013785">
    <property type="entry name" value="Aldolase_TIM"/>
</dbReference>
<comment type="similarity">
    <text evidence="6">Belongs to the NanE family.</text>
</comment>
<dbReference type="NCBIfam" id="NF002231">
    <property type="entry name" value="PRK01130.1"/>
    <property type="match status" value="1"/>
</dbReference>
<dbReference type="UniPathway" id="UPA00629">
    <property type="reaction ID" value="UER00682"/>
</dbReference>
<comment type="function">
    <text evidence="2 6">Converts N-acetylmannosamine-6-phosphate (ManNAc-6-P) to N-acetylglucosamine-6-phosphate (GlcNAc-6-P).</text>
</comment>
<evidence type="ECO:0000256" key="6">
    <source>
        <dbReference type="HAMAP-Rule" id="MF_01235"/>
    </source>
</evidence>
<reference evidence="7" key="1">
    <citation type="journal article" date="2020" name="mSystems">
        <title>Genome- and Community-Level Interaction Insights into Carbon Utilization and Element Cycling Functions of Hydrothermarchaeota in Hydrothermal Sediment.</title>
        <authorList>
            <person name="Zhou Z."/>
            <person name="Liu Y."/>
            <person name="Xu W."/>
            <person name="Pan J."/>
            <person name="Luo Z.H."/>
            <person name="Li M."/>
        </authorList>
    </citation>
    <scope>NUCLEOTIDE SEQUENCE [LARGE SCALE GENOMIC DNA]</scope>
    <source>
        <strain evidence="7">HyVt-76</strain>
    </source>
</reference>
<dbReference type="Gene3D" id="3.20.20.70">
    <property type="entry name" value="Aldolase class I"/>
    <property type="match status" value="1"/>
</dbReference>
<dbReference type="EC" id="5.1.3.9" evidence="6"/>
<comment type="catalytic activity">
    <reaction evidence="1 6">
        <text>an N-acyl-D-glucosamine 6-phosphate = an N-acyl-D-mannosamine 6-phosphate</text>
        <dbReference type="Rhea" id="RHEA:23932"/>
        <dbReference type="ChEBI" id="CHEBI:57599"/>
        <dbReference type="ChEBI" id="CHEBI:57666"/>
        <dbReference type="EC" id="5.1.3.9"/>
    </reaction>
</comment>
<dbReference type="Pfam" id="PF04131">
    <property type="entry name" value="NanE"/>
    <property type="match status" value="1"/>
</dbReference>
<sequence>MGKKLFDKQTVLERLSGGLIVSCQSEPPEPFARPSLLLAMARAAIMGGAVGIRTNLPKNVAYLLKHLSVPVIGIYKKRYPNSEVFITPTLNELRALLKTNPPVIALDATNRKRPGRLQLKELLEFARTQSEHLLMADISTLAEGVAAAEMGFDLISTTLAGYTQQSKHSFKPFEPDFNLISELVKEVGTKVPVIAEGRIWQPEQAQKCLELGAFAVVVGTAITRPWVITSRFAEALKKV</sequence>
<dbReference type="AlphaFoldDB" id="A0A7V5H455"/>
<evidence type="ECO:0000313" key="7">
    <source>
        <dbReference type="EMBL" id="HHE55534.1"/>
    </source>
</evidence>